<dbReference type="Gene3D" id="3.40.630.10">
    <property type="entry name" value="Zn peptidases"/>
    <property type="match status" value="1"/>
</dbReference>
<evidence type="ECO:0000256" key="9">
    <source>
        <dbReference type="SAM" id="SignalP"/>
    </source>
</evidence>
<keyword evidence="5" id="KW-0378">Hydrolase</keyword>
<evidence type="ECO:0000256" key="4">
    <source>
        <dbReference type="ARBA" id="ARBA00022723"/>
    </source>
</evidence>
<keyword evidence="7" id="KW-0482">Metalloprotease</keyword>
<sequence>MEIVKSGPIRSRVRRGIATAVAAATVALLVTATPAAARVKDFPPGYTGYHTYAELTSALRATQRDHPDIASLRSIGKTHEGRELWMVKISDNVRADEDEPEVLFNCGQHAQEHLTVEMCLRVVHRLTTDPAARPLVDSREIWVIPSVNPDGAEYDINPGTFRNWRKNRQGFFGTDLNRNWAYRWGCCGGSSDLPLWPNYRGAKPFSAPESRALGEFVDSRVVGGKQQITAHVDFHTYGELVLWPYAHTKDDTAPGLTADEQRAFQALGQRMAATNGFQAQQSSDLNVTDGDIIDWMWARHRIWSYTFELYGKGEAEGGFYPKDTVIDRETARNDRAVDLLLAYADCVPRVVGGSCS</sequence>
<keyword evidence="6" id="KW-0862">Zinc</keyword>
<feature type="domain" description="Peptidase M14" evidence="10">
    <location>
        <begin position="48"/>
        <end position="344"/>
    </location>
</feature>
<evidence type="ECO:0000256" key="2">
    <source>
        <dbReference type="ARBA" id="ARBA00005988"/>
    </source>
</evidence>
<evidence type="ECO:0000256" key="1">
    <source>
        <dbReference type="ARBA" id="ARBA00001947"/>
    </source>
</evidence>
<dbReference type="RefSeq" id="WP_086780617.1">
    <property type="nucleotide sequence ID" value="NZ_JAGIOO010000001.1"/>
</dbReference>
<evidence type="ECO:0000313" key="12">
    <source>
        <dbReference type="Proteomes" id="UP001519363"/>
    </source>
</evidence>
<proteinExistence type="inferred from homology"/>
<gene>
    <name evidence="11" type="ORF">JOF53_006154</name>
</gene>
<dbReference type="PANTHER" id="PTHR11705">
    <property type="entry name" value="PROTEASE FAMILY M14 CARBOXYPEPTIDASE A,B"/>
    <property type="match status" value="1"/>
</dbReference>
<evidence type="ECO:0000256" key="8">
    <source>
        <dbReference type="PROSITE-ProRule" id="PRU01379"/>
    </source>
</evidence>
<dbReference type="PROSITE" id="PS52035">
    <property type="entry name" value="PEPTIDASE_M14"/>
    <property type="match status" value="1"/>
</dbReference>
<keyword evidence="9" id="KW-0732">Signal</keyword>
<dbReference type="InterPro" id="IPR057246">
    <property type="entry name" value="CARBOXYPEPT_ZN_1"/>
</dbReference>
<keyword evidence="12" id="KW-1185">Reference proteome</keyword>
<reference evidence="11 12" key="1">
    <citation type="submission" date="2021-03" db="EMBL/GenBank/DDBJ databases">
        <title>Sequencing the genomes of 1000 actinobacteria strains.</title>
        <authorList>
            <person name="Klenk H.-P."/>
        </authorList>
    </citation>
    <scope>NUCLEOTIDE SEQUENCE [LARGE SCALE GENOMIC DNA]</scope>
    <source>
        <strain evidence="11 12">DSM 44580</strain>
    </source>
</reference>
<dbReference type="Pfam" id="PF00246">
    <property type="entry name" value="Peptidase_M14"/>
    <property type="match status" value="1"/>
</dbReference>
<dbReference type="EMBL" id="JAGIOO010000001">
    <property type="protein sequence ID" value="MBP2477282.1"/>
    <property type="molecule type" value="Genomic_DNA"/>
</dbReference>
<feature type="signal peptide" evidence="9">
    <location>
        <begin position="1"/>
        <end position="37"/>
    </location>
</feature>
<dbReference type="SMART" id="SM00631">
    <property type="entry name" value="Zn_pept"/>
    <property type="match status" value="1"/>
</dbReference>
<dbReference type="InterPro" id="IPR033810">
    <property type="entry name" value="Carboxypeptidase_T"/>
</dbReference>
<evidence type="ECO:0000256" key="5">
    <source>
        <dbReference type="ARBA" id="ARBA00022801"/>
    </source>
</evidence>
<dbReference type="SUPFAM" id="SSF53187">
    <property type="entry name" value="Zn-dependent exopeptidases"/>
    <property type="match status" value="1"/>
</dbReference>
<dbReference type="CDD" id="cd03859">
    <property type="entry name" value="M14_CPT"/>
    <property type="match status" value="1"/>
</dbReference>
<comment type="similarity">
    <text evidence="2 8">Belongs to the peptidase M14 family.</text>
</comment>
<name>A0ABS5ALL7_9PSEU</name>
<accession>A0ABS5ALL7</accession>
<dbReference type="PROSITE" id="PS00132">
    <property type="entry name" value="CARBOXYPEPT_ZN_1"/>
    <property type="match status" value="1"/>
</dbReference>
<evidence type="ECO:0000256" key="7">
    <source>
        <dbReference type="ARBA" id="ARBA00023049"/>
    </source>
</evidence>
<keyword evidence="3" id="KW-0645">Protease</keyword>
<evidence type="ECO:0000259" key="10">
    <source>
        <dbReference type="PROSITE" id="PS52035"/>
    </source>
</evidence>
<organism evidence="11 12">
    <name type="scientific">Crossiella equi</name>
    <dbReference type="NCBI Taxonomy" id="130796"/>
    <lineage>
        <taxon>Bacteria</taxon>
        <taxon>Bacillati</taxon>
        <taxon>Actinomycetota</taxon>
        <taxon>Actinomycetes</taxon>
        <taxon>Pseudonocardiales</taxon>
        <taxon>Pseudonocardiaceae</taxon>
        <taxon>Crossiella</taxon>
    </lineage>
</organism>
<dbReference type="InterPro" id="IPR000834">
    <property type="entry name" value="Peptidase_M14"/>
</dbReference>
<evidence type="ECO:0000256" key="6">
    <source>
        <dbReference type="ARBA" id="ARBA00022833"/>
    </source>
</evidence>
<dbReference type="PRINTS" id="PR00765">
    <property type="entry name" value="CRBOXYPTASEA"/>
</dbReference>
<feature type="chain" id="PRO_5047330065" evidence="9">
    <location>
        <begin position="38"/>
        <end position="356"/>
    </location>
</feature>
<keyword evidence="4" id="KW-0479">Metal-binding</keyword>
<dbReference type="Proteomes" id="UP001519363">
    <property type="component" value="Unassembled WGS sequence"/>
</dbReference>
<evidence type="ECO:0000313" key="11">
    <source>
        <dbReference type="EMBL" id="MBP2477282.1"/>
    </source>
</evidence>
<feature type="active site" description="Proton donor/acceptor" evidence="8">
    <location>
        <position position="308"/>
    </location>
</feature>
<evidence type="ECO:0000256" key="3">
    <source>
        <dbReference type="ARBA" id="ARBA00022670"/>
    </source>
</evidence>
<dbReference type="PANTHER" id="PTHR11705:SF143">
    <property type="entry name" value="SLL0236 PROTEIN"/>
    <property type="match status" value="1"/>
</dbReference>
<comment type="caution">
    <text evidence="11">The sequence shown here is derived from an EMBL/GenBank/DDBJ whole genome shotgun (WGS) entry which is preliminary data.</text>
</comment>
<protein>
    <submittedName>
        <fullName evidence="11">Murein tripeptide amidase MpaA</fullName>
    </submittedName>
</protein>
<comment type="cofactor">
    <cofactor evidence="1">
        <name>Zn(2+)</name>
        <dbReference type="ChEBI" id="CHEBI:29105"/>
    </cofactor>
</comment>